<evidence type="ECO:0000313" key="9">
    <source>
        <dbReference type="EMBL" id="KAJ3663036.1"/>
    </source>
</evidence>
<evidence type="ECO:0000313" key="10">
    <source>
        <dbReference type="Proteomes" id="UP001168821"/>
    </source>
</evidence>
<feature type="chain" id="PRO_5041373877" description="Trehalase" evidence="8">
    <location>
        <begin position="16"/>
        <end position="410"/>
    </location>
</feature>
<comment type="similarity">
    <text evidence="2 7">Belongs to the glycosyl hydrolase 37 family.</text>
</comment>
<proteinExistence type="inferred from homology"/>
<dbReference type="AlphaFoldDB" id="A0AA38MNH3"/>
<keyword evidence="6 7" id="KW-0326">Glycosidase</keyword>
<comment type="caution">
    <text evidence="9">The sequence shown here is derived from an EMBL/GenBank/DDBJ whole genome shotgun (WGS) entry which is preliminary data.</text>
</comment>
<evidence type="ECO:0000256" key="3">
    <source>
        <dbReference type="ARBA" id="ARBA00012757"/>
    </source>
</evidence>
<dbReference type="PANTHER" id="PTHR23403:SF1">
    <property type="entry name" value="TREHALASE"/>
    <property type="match status" value="1"/>
</dbReference>
<organism evidence="9 10">
    <name type="scientific">Zophobas morio</name>
    <dbReference type="NCBI Taxonomy" id="2755281"/>
    <lineage>
        <taxon>Eukaryota</taxon>
        <taxon>Metazoa</taxon>
        <taxon>Ecdysozoa</taxon>
        <taxon>Arthropoda</taxon>
        <taxon>Hexapoda</taxon>
        <taxon>Insecta</taxon>
        <taxon>Pterygota</taxon>
        <taxon>Neoptera</taxon>
        <taxon>Endopterygota</taxon>
        <taxon>Coleoptera</taxon>
        <taxon>Polyphaga</taxon>
        <taxon>Cucujiformia</taxon>
        <taxon>Tenebrionidae</taxon>
        <taxon>Zophobas</taxon>
    </lineage>
</organism>
<protein>
    <recommendedName>
        <fullName evidence="4 7">Trehalase</fullName>
        <ecNumber evidence="3 7">3.2.1.28</ecNumber>
    </recommendedName>
    <alternativeName>
        <fullName evidence="7">Alpha-trehalose glucohydrolase</fullName>
    </alternativeName>
</protein>
<name>A0AA38MNH3_9CUCU</name>
<dbReference type="PRINTS" id="PR00744">
    <property type="entry name" value="GLHYDRLASE37"/>
</dbReference>
<evidence type="ECO:0000256" key="1">
    <source>
        <dbReference type="ARBA" id="ARBA00001576"/>
    </source>
</evidence>
<dbReference type="Gene3D" id="1.50.10.10">
    <property type="match status" value="1"/>
</dbReference>
<dbReference type="PROSITE" id="PS00927">
    <property type="entry name" value="TREHALASE_1"/>
    <property type="match status" value="1"/>
</dbReference>
<evidence type="ECO:0000256" key="7">
    <source>
        <dbReference type="RuleBase" id="RU361180"/>
    </source>
</evidence>
<dbReference type="EC" id="3.2.1.28" evidence="3 7"/>
<dbReference type="InterPro" id="IPR012341">
    <property type="entry name" value="6hp_glycosidase-like_sf"/>
</dbReference>
<keyword evidence="8" id="KW-0732">Signal</keyword>
<dbReference type="Proteomes" id="UP001168821">
    <property type="component" value="Unassembled WGS sequence"/>
</dbReference>
<feature type="signal peptide" evidence="8">
    <location>
        <begin position="1"/>
        <end position="15"/>
    </location>
</feature>
<dbReference type="EMBL" id="JALNTZ010000002">
    <property type="protein sequence ID" value="KAJ3663036.1"/>
    <property type="molecule type" value="Genomic_DNA"/>
</dbReference>
<dbReference type="SUPFAM" id="SSF48208">
    <property type="entry name" value="Six-hairpin glycosidases"/>
    <property type="match status" value="1"/>
</dbReference>
<keyword evidence="5 7" id="KW-0378">Hydrolase</keyword>
<dbReference type="Pfam" id="PF01204">
    <property type="entry name" value="Trehalase"/>
    <property type="match status" value="1"/>
</dbReference>
<reference evidence="9" key="1">
    <citation type="journal article" date="2023" name="G3 (Bethesda)">
        <title>Whole genome assemblies of Zophobas morio and Tenebrio molitor.</title>
        <authorList>
            <person name="Kaur S."/>
            <person name="Stinson S.A."/>
            <person name="diCenzo G.C."/>
        </authorList>
    </citation>
    <scope>NUCLEOTIDE SEQUENCE</scope>
    <source>
        <strain evidence="9">QUZm001</strain>
    </source>
</reference>
<keyword evidence="10" id="KW-1185">Reference proteome</keyword>
<evidence type="ECO:0000256" key="4">
    <source>
        <dbReference type="ARBA" id="ARBA00019905"/>
    </source>
</evidence>
<evidence type="ECO:0000256" key="8">
    <source>
        <dbReference type="SAM" id="SignalP"/>
    </source>
</evidence>
<evidence type="ECO:0000256" key="5">
    <source>
        <dbReference type="ARBA" id="ARBA00022801"/>
    </source>
</evidence>
<accession>A0AA38MNH3</accession>
<gene>
    <name evidence="9" type="ORF">Zmor_007346</name>
</gene>
<evidence type="ECO:0000256" key="2">
    <source>
        <dbReference type="ARBA" id="ARBA00005615"/>
    </source>
</evidence>
<sequence>MGPLLFLVFVAHALAQTQPSCDSKIYCQGDLLHTIQMAKPFEDSKTFVDMKLKHDEKTTLDNFDVFITNTNNNPTKEEVQQFVSDNFEEGNEFEDWVPSDYTPNPQILSKIADTEIRNFASKLVAIWPKLARKVKQEVFDTPELYTLLPVEHGFIVPGGRFKEFYYWDSYWIIKGLLVCEMYDTVKGMLDNFLSIVEKYGFLPNGARIYYLNRSQPPLLTLMAATYIQATNDTTWLLNNIKTLDKELRFWLDNKVVTVPKNGINYTLAHYDSESGSPRPESYYEDVDTARRLPNEEDRIQLYADLKSGAESGWDFSSRWIVDENGTANANLTSLQTRRIIPVDLNAFLCQAFRKLGELYVIIHDFENAVYWFEMASIWQKTIQDVLYNEEGGIWYDWDNVLSQHRKIFFA</sequence>
<dbReference type="GO" id="GO:0005993">
    <property type="term" value="P:trehalose catabolic process"/>
    <property type="evidence" value="ECO:0007669"/>
    <property type="project" value="TreeGrafter"/>
</dbReference>
<dbReference type="InterPro" id="IPR018232">
    <property type="entry name" value="Glyco_hydro_37_CS"/>
</dbReference>
<dbReference type="PANTHER" id="PTHR23403">
    <property type="entry name" value="TREHALASE"/>
    <property type="match status" value="1"/>
</dbReference>
<dbReference type="InterPro" id="IPR001661">
    <property type="entry name" value="Glyco_hydro_37"/>
</dbReference>
<comment type="catalytic activity">
    <reaction evidence="1 7">
        <text>alpha,alpha-trehalose + H2O = alpha-D-glucose + beta-D-glucose</text>
        <dbReference type="Rhea" id="RHEA:32675"/>
        <dbReference type="ChEBI" id="CHEBI:15377"/>
        <dbReference type="ChEBI" id="CHEBI:15903"/>
        <dbReference type="ChEBI" id="CHEBI:16551"/>
        <dbReference type="ChEBI" id="CHEBI:17925"/>
        <dbReference type="EC" id="3.2.1.28"/>
    </reaction>
</comment>
<evidence type="ECO:0000256" key="6">
    <source>
        <dbReference type="ARBA" id="ARBA00023295"/>
    </source>
</evidence>
<dbReference type="InterPro" id="IPR008928">
    <property type="entry name" value="6-hairpin_glycosidase_sf"/>
</dbReference>
<dbReference type="GO" id="GO:0004555">
    <property type="term" value="F:alpha,alpha-trehalase activity"/>
    <property type="evidence" value="ECO:0007669"/>
    <property type="project" value="UniProtKB-EC"/>
</dbReference>